<dbReference type="Proteomes" id="UP001254608">
    <property type="component" value="Unassembled WGS sequence"/>
</dbReference>
<proteinExistence type="predicted"/>
<protein>
    <submittedName>
        <fullName evidence="1">Uncharacterized protein</fullName>
    </submittedName>
</protein>
<evidence type="ECO:0000313" key="1">
    <source>
        <dbReference type="EMBL" id="MDT0497354.1"/>
    </source>
</evidence>
<name>A0ABU2WI93_9GAMM</name>
<dbReference type="EMBL" id="JAVRIC010000009">
    <property type="protein sequence ID" value="MDT0497354.1"/>
    <property type="molecule type" value="Genomic_DNA"/>
</dbReference>
<comment type="caution">
    <text evidence="1">The sequence shown here is derived from an EMBL/GenBank/DDBJ whole genome shotgun (WGS) entry which is preliminary data.</text>
</comment>
<sequence>MIYLEEAELRAPSLPLNDIHASKLSVQRGFLSVSERGTPSIQAYLFIWQKLLIARQAMLQPRQPPKILRSRMMVSALFSRMFTDFSGEFHCRAADCYSVPTWRAPWRQRPPDRFRPRSMIQSHRCPLPFAQAPVVSRSGL</sequence>
<evidence type="ECO:0000313" key="2">
    <source>
        <dbReference type="Proteomes" id="UP001254608"/>
    </source>
</evidence>
<dbReference type="RefSeq" id="WP_311364748.1">
    <property type="nucleotide sequence ID" value="NZ_JAVRIC010000009.1"/>
</dbReference>
<organism evidence="1 2">
    <name type="scientific">Banduia mediterranea</name>
    <dbReference type="NCBI Taxonomy" id="3075609"/>
    <lineage>
        <taxon>Bacteria</taxon>
        <taxon>Pseudomonadati</taxon>
        <taxon>Pseudomonadota</taxon>
        <taxon>Gammaproteobacteria</taxon>
        <taxon>Nevskiales</taxon>
        <taxon>Algiphilaceae</taxon>
        <taxon>Banduia</taxon>
    </lineage>
</organism>
<accession>A0ABU2WI93</accession>
<reference evidence="1 2" key="1">
    <citation type="submission" date="2023-09" db="EMBL/GenBank/DDBJ databases">
        <authorList>
            <person name="Rey-Velasco X."/>
        </authorList>
    </citation>
    <scope>NUCLEOTIDE SEQUENCE [LARGE SCALE GENOMIC DNA]</scope>
    <source>
        <strain evidence="1 2">W345</strain>
    </source>
</reference>
<gene>
    <name evidence="1" type="ORF">RM530_08245</name>
</gene>
<keyword evidence="2" id="KW-1185">Reference proteome</keyword>